<dbReference type="Proteomes" id="UP000249458">
    <property type="component" value="Unassembled WGS sequence"/>
</dbReference>
<protein>
    <submittedName>
        <fullName evidence="2">Uncharacterized protein</fullName>
    </submittedName>
</protein>
<feature type="signal peptide" evidence="1">
    <location>
        <begin position="1"/>
        <end position="18"/>
    </location>
</feature>
<feature type="chain" id="PRO_5016941838" evidence="1">
    <location>
        <begin position="19"/>
        <end position="74"/>
    </location>
</feature>
<organism evidence="2 3">
    <name type="scientific">Legionella quinlivanii</name>
    <dbReference type="NCBI Taxonomy" id="45073"/>
    <lineage>
        <taxon>Bacteria</taxon>
        <taxon>Pseudomonadati</taxon>
        <taxon>Pseudomonadota</taxon>
        <taxon>Gammaproteobacteria</taxon>
        <taxon>Legionellales</taxon>
        <taxon>Legionellaceae</taxon>
        <taxon>Legionella</taxon>
    </lineage>
</organism>
<keyword evidence="1" id="KW-0732">Signal</keyword>
<evidence type="ECO:0000313" key="2">
    <source>
        <dbReference type="EMBL" id="RAP38417.1"/>
    </source>
</evidence>
<accession>A0A364LMY1</accession>
<dbReference type="EMBL" id="MVJN01000001">
    <property type="protein sequence ID" value="RAP38417.1"/>
    <property type="molecule type" value="Genomic_DNA"/>
</dbReference>
<reference evidence="2 3" key="1">
    <citation type="submission" date="2017-02" db="EMBL/GenBank/DDBJ databases">
        <title>Legionella quilivanii strain from human: case report and whole genome sequencing analysis.</title>
        <authorList>
            <person name="Lalancette C."/>
            <person name="Leduc J.-M."/>
            <person name="Levesque S."/>
            <person name="Fournier E."/>
            <person name="Saoud J."/>
            <person name="Faucher S.P."/>
            <person name="Bernard K."/>
            <person name="Martineau C."/>
            <person name="Longtin J."/>
        </authorList>
    </citation>
    <scope>NUCLEOTIDE SEQUENCE [LARGE SCALE GENOMIC DNA]</scope>
    <source>
        <strain evidence="2 3">ID143958</strain>
    </source>
</reference>
<gene>
    <name evidence="2" type="ORF">B1207_00570</name>
</gene>
<dbReference type="AlphaFoldDB" id="A0A364LMY1"/>
<name>A0A364LMY1_9GAMM</name>
<dbReference type="RefSeq" id="WP_112218058.1">
    <property type="nucleotide sequence ID" value="NZ_MVJN01000001.1"/>
</dbReference>
<sequence length="74" mass="8008">MRKLGLLAGFLFAAVTYAADGIPEVQIQDQDADQSLCVQKIVQKCISKCDSAGDKDCVQLCNENAKNECRQAGE</sequence>
<evidence type="ECO:0000313" key="3">
    <source>
        <dbReference type="Proteomes" id="UP000249458"/>
    </source>
</evidence>
<evidence type="ECO:0000256" key="1">
    <source>
        <dbReference type="SAM" id="SignalP"/>
    </source>
</evidence>
<comment type="caution">
    <text evidence="2">The sequence shown here is derived from an EMBL/GenBank/DDBJ whole genome shotgun (WGS) entry which is preliminary data.</text>
</comment>
<proteinExistence type="predicted"/>